<sequence>MCETADVPPYVASDKLRAAKKAFDEAEAVYEAALERLRQAVIEEVALPTRPIDVGREVGWHPGHVRRLAREAGVPKLVDREPPRRSDH</sequence>
<gene>
    <name evidence="2" type="ORF">Rhe02_54500</name>
</gene>
<name>A0A8J3QAT0_9ACTN</name>
<dbReference type="EMBL" id="BONY01000036">
    <property type="protein sequence ID" value="GIH07383.1"/>
    <property type="molecule type" value="Genomic_DNA"/>
</dbReference>
<organism evidence="2 3">
    <name type="scientific">Rhizocola hellebori</name>
    <dbReference type="NCBI Taxonomy" id="1392758"/>
    <lineage>
        <taxon>Bacteria</taxon>
        <taxon>Bacillati</taxon>
        <taxon>Actinomycetota</taxon>
        <taxon>Actinomycetes</taxon>
        <taxon>Micromonosporales</taxon>
        <taxon>Micromonosporaceae</taxon>
        <taxon>Rhizocola</taxon>
    </lineage>
</organism>
<proteinExistence type="predicted"/>
<feature type="coiled-coil region" evidence="1">
    <location>
        <begin position="16"/>
        <end position="43"/>
    </location>
</feature>
<keyword evidence="1" id="KW-0175">Coiled coil</keyword>
<keyword evidence="3" id="KW-1185">Reference proteome</keyword>
<evidence type="ECO:0000256" key="1">
    <source>
        <dbReference type="SAM" id="Coils"/>
    </source>
</evidence>
<dbReference type="Proteomes" id="UP000612899">
    <property type="component" value="Unassembled WGS sequence"/>
</dbReference>
<comment type="caution">
    <text evidence="2">The sequence shown here is derived from an EMBL/GenBank/DDBJ whole genome shotgun (WGS) entry which is preliminary data.</text>
</comment>
<accession>A0A8J3QAT0</accession>
<reference evidence="2" key="1">
    <citation type="submission" date="2021-01" db="EMBL/GenBank/DDBJ databases">
        <title>Whole genome shotgun sequence of Rhizocola hellebori NBRC 109834.</title>
        <authorList>
            <person name="Komaki H."/>
            <person name="Tamura T."/>
        </authorList>
    </citation>
    <scope>NUCLEOTIDE SEQUENCE</scope>
    <source>
        <strain evidence="2">NBRC 109834</strain>
    </source>
</reference>
<protein>
    <submittedName>
        <fullName evidence="2">Uncharacterized protein</fullName>
    </submittedName>
</protein>
<evidence type="ECO:0000313" key="3">
    <source>
        <dbReference type="Proteomes" id="UP000612899"/>
    </source>
</evidence>
<dbReference type="AlphaFoldDB" id="A0A8J3QAT0"/>
<evidence type="ECO:0000313" key="2">
    <source>
        <dbReference type="EMBL" id="GIH07383.1"/>
    </source>
</evidence>